<protein>
    <submittedName>
        <fullName evidence="1">Uncharacterized protein</fullName>
    </submittedName>
</protein>
<reference evidence="2" key="1">
    <citation type="journal article" date="2022" name="Mol. Ecol. Resour.">
        <title>The genomes of chicory, endive, great burdock and yacon provide insights into Asteraceae palaeo-polyploidization history and plant inulin production.</title>
        <authorList>
            <person name="Fan W."/>
            <person name="Wang S."/>
            <person name="Wang H."/>
            <person name="Wang A."/>
            <person name="Jiang F."/>
            <person name="Liu H."/>
            <person name="Zhao H."/>
            <person name="Xu D."/>
            <person name="Zhang Y."/>
        </authorList>
    </citation>
    <scope>NUCLEOTIDE SEQUENCE [LARGE SCALE GENOMIC DNA]</scope>
    <source>
        <strain evidence="2">cv. Punajuju</strain>
    </source>
</reference>
<evidence type="ECO:0000313" key="1">
    <source>
        <dbReference type="EMBL" id="KAI3767217.1"/>
    </source>
</evidence>
<accession>A0ACB9F970</accession>
<gene>
    <name evidence="1" type="ORF">L2E82_17305</name>
</gene>
<sequence length="69" mass="8039">MTWPDLNLNDFYHWIHFKVDLIAVFIFVCFYLDAYEYGIVSDSRHPKLFGSFMCSTRSLSMYEGAANGS</sequence>
<comment type="caution">
    <text evidence="1">The sequence shown here is derived from an EMBL/GenBank/DDBJ whole genome shotgun (WGS) entry which is preliminary data.</text>
</comment>
<dbReference type="EMBL" id="CM042011">
    <property type="protein sequence ID" value="KAI3767217.1"/>
    <property type="molecule type" value="Genomic_DNA"/>
</dbReference>
<dbReference type="Proteomes" id="UP001055811">
    <property type="component" value="Linkage Group LG03"/>
</dbReference>
<reference evidence="1 2" key="2">
    <citation type="journal article" date="2022" name="Mol. Ecol. Resour.">
        <title>The genomes of chicory, endive, great burdock and yacon provide insights into Asteraceae paleo-polyploidization history and plant inulin production.</title>
        <authorList>
            <person name="Fan W."/>
            <person name="Wang S."/>
            <person name="Wang H."/>
            <person name="Wang A."/>
            <person name="Jiang F."/>
            <person name="Liu H."/>
            <person name="Zhao H."/>
            <person name="Xu D."/>
            <person name="Zhang Y."/>
        </authorList>
    </citation>
    <scope>NUCLEOTIDE SEQUENCE [LARGE SCALE GENOMIC DNA]</scope>
    <source>
        <strain evidence="2">cv. Punajuju</strain>
        <tissue evidence="1">Leaves</tissue>
    </source>
</reference>
<keyword evidence="2" id="KW-1185">Reference proteome</keyword>
<name>A0ACB9F970_CICIN</name>
<organism evidence="1 2">
    <name type="scientific">Cichorium intybus</name>
    <name type="common">Chicory</name>
    <dbReference type="NCBI Taxonomy" id="13427"/>
    <lineage>
        <taxon>Eukaryota</taxon>
        <taxon>Viridiplantae</taxon>
        <taxon>Streptophyta</taxon>
        <taxon>Embryophyta</taxon>
        <taxon>Tracheophyta</taxon>
        <taxon>Spermatophyta</taxon>
        <taxon>Magnoliopsida</taxon>
        <taxon>eudicotyledons</taxon>
        <taxon>Gunneridae</taxon>
        <taxon>Pentapetalae</taxon>
        <taxon>asterids</taxon>
        <taxon>campanulids</taxon>
        <taxon>Asterales</taxon>
        <taxon>Asteraceae</taxon>
        <taxon>Cichorioideae</taxon>
        <taxon>Cichorieae</taxon>
        <taxon>Cichoriinae</taxon>
        <taxon>Cichorium</taxon>
    </lineage>
</organism>
<evidence type="ECO:0000313" key="2">
    <source>
        <dbReference type="Proteomes" id="UP001055811"/>
    </source>
</evidence>
<proteinExistence type="predicted"/>